<evidence type="ECO:0000259" key="2">
    <source>
        <dbReference type="Pfam" id="PF02481"/>
    </source>
</evidence>
<dbReference type="EMBL" id="MAEM01000153">
    <property type="protein sequence ID" value="OBS02719.1"/>
    <property type="molecule type" value="Genomic_DNA"/>
</dbReference>
<evidence type="ECO:0000313" key="4">
    <source>
        <dbReference type="Proteomes" id="UP000093757"/>
    </source>
</evidence>
<dbReference type="Gene3D" id="3.40.50.450">
    <property type="match status" value="1"/>
</dbReference>
<dbReference type="GO" id="GO:0009294">
    <property type="term" value="P:DNA-mediated transformation"/>
    <property type="evidence" value="ECO:0007669"/>
    <property type="project" value="InterPro"/>
</dbReference>
<comment type="caution">
    <text evidence="3">The sequence shown here is derived from an EMBL/GenBank/DDBJ whole genome shotgun (WGS) entry which is preliminary data.</text>
</comment>
<protein>
    <recommendedName>
        <fullName evidence="2">Smf/DprA SLOG domain-containing protein</fullName>
    </recommendedName>
</protein>
<dbReference type="InterPro" id="IPR003488">
    <property type="entry name" value="DprA"/>
</dbReference>
<accession>A0A1A6BKH3</accession>
<dbReference type="Pfam" id="PF02481">
    <property type="entry name" value="DNA_processg_A"/>
    <property type="match status" value="1"/>
</dbReference>
<proteinExistence type="inferred from homology"/>
<comment type="similarity">
    <text evidence="1">Belongs to the DprA/Smf family.</text>
</comment>
<dbReference type="Proteomes" id="UP000093757">
    <property type="component" value="Unassembled WGS sequence"/>
</dbReference>
<organism evidence="3 4">
    <name type="scientific">Mycobacterium gordonae</name>
    <dbReference type="NCBI Taxonomy" id="1778"/>
    <lineage>
        <taxon>Bacteria</taxon>
        <taxon>Bacillati</taxon>
        <taxon>Actinomycetota</taxon>
        <taxon>Actinomycetes</taxon>
        <taxon>Mycobacteriales</taxon>
        <taxon>Mycobacteriaceae</taxon>
        <taxon>Mycobacterium</taxon>
    </lineage>
</organism>
<gene>
    <name evidence="3" type="ORF">A9W98_13425</name>
</gene>
<dbReference type="RefSeq" id="WP_065133146.1">
    <property type="nucleotide sequence ID" value="NZ_MAEM01000153.1"/>
</dbReference>
<dbReference type="PANTHER" id="PTHR43022">
    <property type="entry name" value="PROTEIN SMF"/>
    <property type="match status" value="1"/>
</dbReference>
<dbReference type="AlphaFoldDB" id="A0A1A6BKH3"/>
<dbReference type="PANTHER" id="PTHR43022:SF1">
    <property type="entry name" value="PROTEIN SMF"/>
    <property type="match status" value="1"/>
</dbReference>
<dbReference type="InterPro" id="IPR057666">
    <property type="entry name" value="DrpA_SLOG"/>
</dbReference>
<dbReference type="SUPFAM" id="SSF102405">
    <property type="entry name" value="MCP/YpsA-like"/>
    <property type="match status" value="1"/>
</dbReference>
<evidence type="ECO:0000313" key="3">
    <source>
        <dbReference type="EMBL" id="OBS02719.1"/>
    </source>
</evidence>
<feature type="domain" description="Smf/DprA SLOG" evidence="2">
    <location>
        <begin position="86"/>
        <end position="267"/>
    </location>
</feature>
<name>A0A1A6BKH3_MYCGO</name>
<sequence>MNDETGAEPDRVALIALLKEVSAVGGPRRRWAAWSATAAQVRRCGSALPLWDERHPLTLDGAGEAEAALAQARDLLAGWEAAGIGVVTVLDDRYPLRLKHIDQVPPVLLVKGTLAPAEPAASVVGSRQASARGRQLAAEIAAGLAQRGIAVVSGLAAGVDTAAHANTLAAGGRPLGVLGTGITGVYPEANRDLHEKVAAAGALVSQFWPDCRPRPRTFALRNATMAGLSQASVIVEAGERSGSRVHARHALQHGRPLILTDTVVTNTRWGREMSRQPGVYVAGSAADALQVLDEVCGGRRLGA</sequence>
<reference evidence="3 4" key="1">
    <citation type="submission" date="2016-06" db="EMBL/GenBank/DDBJ databases">
        <authorList>
            <person name="Kjaerup R.B."/>
            <person name="Dalgaard T.S."/>
            <person name="Juul-Madsen H.R."/>
        </authorList>
    </citation>
    <scope>NUCLEOTIDE SEQUENCE [LARGE SCALE GENOMIC DNA]</scope>
    <source>
        <strain evidence="3 4">1245752.6</strain>
    </source>
</reference>
<evidence type="ECO:0000256" key="1">
    <source>
        <dbReference type="ARBA" id="ARBA00006525"/>
    </source>
</evidence>